<gene>
    <name evidence="6" type="ORF">E3P99_00196</name>
</gene>
<protein>
    <submittedName>
        <fullName evidence="6">Uncharacterized protein</fullName>
    </submittedName>
</protein>
<keyword evidence="1" id="KW-0489">Methyltransferase</keyword>
<sequence>MMVERFEEHLVKDHEAISSLSPQYTQHGGYTLRTRFAVHPGGTLLRIPKESLLNVESECIRNVYPSSLFESLTSIQILTIHMSRMGLGDGSFTDHEQQYLSTLPDDFTFHPLYWTNERLQRLPEQAQKLIHDVQRRYTEDLLAFEGMYEVLKKTRLITVSLVEYHDKFKWAWLIVNTRCLYYPIKGAEKESQLSLCPYLDLLNHSSPTPNTDNLFNSLPKPEIPMREGGYEIINNSDRTIEQDEEITFMYGPHSDDFLLAEYGFALGWQLNAFTEVNITSEVTALVKEDWKRIELEQNGSWGDYTLHLYPSPAWPSQRTLMALRLVCLDDSDASAWREMVNYQVEIVSEENESRARGALAEICQNIARVSREMMQRNKDDSLVCTLWESTYATATQVEDSIKRNVSF</sequence>
<dbReference type="Gene3D" id="3.90.1410.10">
    <property type="entry name" value="set domain protein methyltransferase, domain 1"/>
    <property type="match status" value="1"/>
</dbReference>
<dbReference type="GO" id="GO:0032259">
    <property type="term" value="P:methylation"/>
    <property type="evidence" value="ECO:0007669"/>
    <property type="project" value="UniProtKB-KW"/>
</dbReference>
<dbReference type="PANTHER" id="PTHR13271">
    <property type="entry name" value="UNCHARACTERIZED PUTATIVE METHYLTRANSFERASE"/>
    <property type="match status" value="1"/>
</dbReference>
<evidence type="ECO:0000313" key="6">
    <source>
        <dbReference type="EMBL" id="TIA93326.1"/>
    </source>
</evidence>
<dbReference type="PANTHER" id="PTHR13271:SF47">
    <property type="entry name" value="ACTIN-HISTIDINE N-METHYLTRANSFERASE"/>
    <property type="match status" value="1"/>
</dbReference>
<dbReference type="EMBL" id="SPNW01000002">
    <property type="protein sequence ID" value="TIA93326.1"/>
    <property type="molecule type" value="Genomic_DNA"/>
</dbReference>
<dbReference type="Pfam" id="PF00856">
    <property type="entry name" value="SET"/>
    <property type="match status" value="1"/>
</dbReference>
<evidence type="ECO:0000259" key="4">
    <source>
        <dbReference type="Pfam" id="PF00856"/>
    </source>
</evidence>
<dbReference type="InterPro" id="IPR044429">
    <property type="entry name" value="SETD4_SET"/>
</dbReference>
<feature type="domain" description="SET" evidence="4">
    <location>
        <begin position="32"/>
        <end position="251"/>
    </location>
</feature>
<evidence type="ECO:0000256" key="2">
    <source>
        <dbReference type="ARBA" id="ARBA00022679"/>
    </source>
</evidence>
<proteinExistence type="predicted"/>
<accession>A0A4T0G1R5</accession>
<evidence type="ECO:0000313" key="7">
    <source>
        <dbReference type="Proteomes" id="UP000310189"/>
    </source>
</evidence>
<dbReference type="Proteomes" id="UP000310189">
    <property type="component" value="Unassembled WGS sequence"/>
</dbReference>
<reference evidence="6 7" key="1">
    <citation type="submission" date="2019-03" db="EMBL/GenBank/DDBJ databases">
        <title>Sequencing 23 genomes of Wallemia ichthyophaga.</title>
        <authorList>
            <person name="Gostincar C."/>
        </authorList>
    </citation>
    <scope>NUCLEOTIDE SEQUENCE [LARGE SCALE GENOMIC DNA]</scope>
    <source>
        <strain evidence="6 7">EXF-5753</strain>
    </source>
</reference>
<comment type="caution">
    <text evidence="6">The sequence shown here is derived from an EMBL/GenBank/DDBJ whole genome shotgun (WGS) entry which is preliminary data.</text>
</comment>
<dbReference type="InterPro" id="IPR001214">
    <property type="entry name" value="SET_dom"/>
</dbReference>
<organism evidence="6 7">
    <name type="scientific">Wallemia hederae</name>
    <dbReference type="NCBI Taxonomy" id="1540922"/>
    <lineage>
        <taxon>Eukaryota</taxon>
        <taxon>Fungi</taxon>
        <taxon>Dikarya</taxon>
        <taxon>Basidiomycota</taxon>
        <taxon>Wallemiomycotina</taxon>
        <taxon>Wallemiomycetes</taxon>
        <taxon>Wallemiales</taxon>
        <taxon>Wallemiaceae</taxon>
        <taxon>Wallemia</taxon>
    </lineage>
</organism>
<dbReference type="InterPro" id="IPR046341">
    <property type="entry name" value="SET_dom_sf"/>
</dbReference>
<evidence type="ECO:0000256" key="1">
    <source>
        <dbReference type="ARBA" id="ARBA00022603"/>
    </source>
</evidence>
<dbReference type="Pfam" id="PF09273">
    <property type="entry name" value="Rubis-subs-bind"/>
    <property type="match status" value="1"/>
</dbReference>
<keyword evidence="2" id="KW-0808">Transferase</keyword>
<dbReference type="GO" id="GO:0016279">
    <property type="term" value="F:protein-lysine N-methyltransferase activity"/>
    <property type="evidence" value="ECO:0007669"/>
    <property type="project" value="InterPro"/>
</dbReference>
<dbReference type="SUPFAM" id="SSF82199">
    <property type="entry name" value="SET domain"/>
    <property type="match status" value="1"/>
</dbReference>
<evidence type="ECO:0000256" key="3">
    <source>
        <dbReference type="ARBA" id="ARBA00022691"/>
    </source>
</evidence>
<dbReference type="InterPro" id="IPR050600">
    <property type="entry name" value="SETD3_SETD6_MTase"/>
</dbReference>
<name>A0A4T0G1R5_9BASI</name>
<evidence type="ECO:0000259" key="5">
    <source>
        <dbReference type="Pfam" id="PF09273"/>
    </source>
</evidence>
<dbReference type="AlphaFoldDB" id="A0A4T0G1R5"/>
<dbReference type="OrthoDB" id="341421at2759"/>
<keyword evidence="7" id="KW-1185">Reference proteome</keyword>
<dbReference type="InterPro" id="IPR015353">
    <property type="entry name" value="Rubisco_LSMT_subst-bd"/>
</dbReference>
<keyword evidence="3" id="KW-0949">S-adenosyl-L-methionine</keyword>
<feature type="domain" description="Rubisco LSMT substrate-binding" evidence="5">
    <location>
        <begin position="290"/>
        <end position="366"/>
    </location>
</feature>
<dbReference type="CDD" id="cd19177">
    <property type="entry name" value="SET_SETD4"/>
    <property type="match status" value="1"/>
</dbReference>